<protein>
    <submittedName>
        <fullName evidence="2">Uncharacterized protein</fullName>
    </submittedName>
</protein>
<evidence type="ECO:0000313" key="2">
    <source>
        <dbReference type="EMBL" id="PYE50584.1"/>
    </source>
</evidence>
<gene>
    <name evidence="2" type="ORF">DES52_117102</name>
</gene>
<proteinExistence type="predicted"/>
<feature type="region of interest" description="Disordered" evidence="1">
    <location>
        <begin position="1"/>
        <end position="48"/>
    </location>
</feature>
<evidence type="ECO:0000313" key="3">
    <source>
        <dbReference type="Proteomes" id="UP000248326"/>
    </source>
</evidence>
<accession>A0A318S279</accession>
<comment type="caution">
    <text evidence="2">The sequence shown here is derived from an EMBL/GenBank/DDBJ whole genome shotgun (WGS) entry which is preliminary data.</text>
</comment>
<reference evidence="2 3" key="1">
    <citation type="submission" date="2018-06" db="EMBL/GenBank/DDBJ databases">
        <title>Genomic Encyclopedia of Type Strains, Phase IV (KMG-IV): sequencing the most valuable type-strain genomes for metagenomic binning, comparative biology and taxonomic classification.</title>
        <authorList>
            <person name="Goeker M."/>
        </authorList>
    </citation>
    <scope>NUCLEOTIDE SEQUENCE [LARGE SCALE GENOMIC DNA]</scope>
    <source>
        <strain evidence="2 3">DSM 18048</strain>
    </source>
</reference>
<dbReference type="AlphaFoldDB" id="A0A318S279"/>
<keyword evidence="3" id="KW-1185">Reference proteome</keyword>
<sequence length="48" mass="5410">MSAPQRAQSWNSYADRYAGSTPNSSPPTPPKRDYVVGVSRQTAREWVR</sequence>
<dbReference type="EMBL" id="QJSX01000017">
    <property type="protein sequence ID" value="PYE50584.1"/>
    <property type="molecule type" value="Genomic_DNA"/>
</dbReference>
<feature type="compositionally biased region" description="Polar residues" evidence="1">
    <location>
        <begin position="1"/>
        <end position="12"/>
    </location>
</feature>
<dbReference type="Proteomes" id="UP000248326">
    <property type="component" value="Unassembled WGS sequence"/>
</dbReference>
<evidence type="ECO:0000256" key="1">
    <source>
        <dbReference type="SAM" id="MobiDB-lite"/>
    </source>
</evidence>
<organism evidence="2 3">
    <name type="scientific">Deinococcus yavapaiensis KR-236</name>
    <dbReference type="NCBI Taxonomy" id="694435"/>
    <lineage>
        <taxon>Bacteria</taxon>
        <taxon>Thermotogati</taxon>
        <taxon>Deinococcota</taxon>
        <taxon>Deinococci</taxon>
        <taxon>Deinococcales</taxon>
        <taxon>Deinococcaceae</taxon>
        <taxon>Deinococcus</taxon>
    </lineage>
</organism>
<name>A0A318S279_9DEIO</name>